<accession>A0A484LDV3</accession>
<keyword evidence="2" id="KW-1185">Reference proteome</keyword>
<dbReference type="AlphaFoldDB" id="A0A484LDV3"/>
<proteinExistence type="predicted"/>
<dbReference type="Proteomes" id="UP000595140">
    <property type="component" value="Unassembled WGS sequence"/>
</dbReference>
<dbReference type="EMBL" id="OOIL02001340">
    <property type="protein sequence ID" value="VFQ74560.1"/>
    <property type="molecule type" value="Genomic_DNA"/>
</dbReference>
<reference evidence="1 2" key="1">
    <citation type="submission" date="2018-04" db="EMBL/GenBank/DDBJ databases">
        <authorList>
            <person name="Vogel A."/>
        </authorList>
    </citation>
    <scope>NUCLEOTIDE SEQUENCE [LARGE SCALE GENOMIC DNA]</scope>
</reference>
<name>A0A484LDV3_9ASTE</name>
<sequence>MAANYQIVQGYFNRSGIFRKGFTKISEGLPSNRVHPEVKTDWASPMKPTFFGGLKNLNLEVTIQRKLGNSFHIQVHSPYLMASSPSILKVKGMISTTLVRFIYQR</sequence>
<protein>
    <submittedName>
        <fullName evidence="1">Uncharacterized protein</fullName>
    </submittedName>
</protein>
<organism evidence="1 2">
    <name type="scientific">Cuscuta campestris</name>
    <dbReference type="NCBI Taxonomy" id="132261"/>
    <lineage>
        <taxon>Eukaryota</taxon>
        <taxon>Viridiplantae</taxon>
        <taxon>Streptophyta</taxon>
        <taxon>Embryophyta</taxon>
        <taxon>Tracheophyta</taxon>
        <taxon>Spermatophyta</taxon>
        <taxon>Magnoliopsida</taxon>
        <taxon>eudicotyledons</taxon>
        <taxon>Gunneridae</taxon>
        <taxon>Pentapetalae</taxon>
        <taxon>asterids</taxon>
        <taxon>lamiids</taxon>
        <taxon>Solanales</taxon>
        <taxon>Convolvulaceae</taxon>
        <taxon>Cuscuteae</taxon>
        <taxon>Cuscuta</taxon>
        <taxon>Cuscuta subgen. Grammica</taxon>
        <taxon>Cuscuta sect. Cleistogrammica</taxon>
    </lineage>
</organism>
<evidence type="ECO:0000313" key="2">
    <source>
        <dbReference type="Proteomes" id="UP000595140"/>
    </source>
</evidence>
<evidence type="ECO:0000313" key="1">
    <source>
        <dbReference type="EMBL" id="VFQ74560.1"/>
    </source>
</evidence>
<gene>
    <name evidence="1" type="ORF">CCAM_LOCUS16336</name>
</gene>